<feature type="transmembrane region" description="Helical" evidence="1">
    <location>
        <begin position="47"/>
        <end position="68"/>
    </location>
</feature>
<accession>A0A1M4TQ57</accession>
<sequence length="88" mass="9792">MIDLIGDSKKRNKVMLLFLVLGLIVFGIASSCGVYESDAENILERPGMMIVFSFVGCWVLIILAKLIMTPLLQRSENYYEEGGDDTDA</sequence>
<evidence type="ECO:0000313" key="2">
    <source>
        <dbReference type="EMBL" id="SHE46639.1"/>
    </source>
</evidence>
<dbReference type="AlphaFoldDB" id="A0A1M4TQ57"/>
<keyword evidence="1" id="KW-0472">Membrane</keyword>
<dbReference type="OrthoDB" id="282116at2"/>
<dbReference type="STRING" id="1123243.SAMN02745190_00561"/>
<evidence type="ECO:0000256" key="1">
    <source>
        <dbReference type="SAM" id="Phobius"/>
    </source>
</evidence>
<evidence type="ECO:0000313" key="3">
    <source>
        <dbReference type="Proteomes" id="UP000184404"/>
    </source>
</evidence>
<dbReference type="EMBL" id="FQUG01000002">
    <property type="protein sequence ID" value="SHE46639.1"/>
    <property type="molecule type" value="Genomic_DNA"/>
</dbReference>
<protein>
    <submittedName>
        <fullName evidence="2">Uncharacterized protein</fullName>
    </submittedName>
</protein>
<keyword evidence="1" id="KW-0812">Transmembrane</keyword>
<gene>
    <name evidence="2" type="ORF">SAMN02745190_00561</name>
</gene>
<dbReference type="Proteomes" id="UP000184404">
    <property type="component" value="Unassembled WGS sequence"/>
</dbReference>
<dbReference type="RefSeq" id="WP_072934642.1">
    <property type="nucleotide sequence ID" value="NZ_FQUG01000002.1"/>
</dbReference>
<name>A0A1M4TQ57_9FIRM</name>
<reference evidence="2 3" key="1">
    <citation type="submission" date="2016-11" db="EMBL/GenBank/DDBJ databases">
        <authorList>
            <person name="Jaros S."/>
            <person name="Januszkiewicz K."/>
            <person name="Wedrychowicz H."/>
        </authorList>
    </citation>
    <scope>NUCLEOTIDE SEQUENCE [LARGE SCALE GENOMIC DNA]</scope>
    <source>
        <strain evidence="2 3">DSM 10502</strain>
    </source>
</reference>
<proteinExistence type="predicted"/>
<keyword evidence="1" id="KW-1133">Transmembrane helix</keyword>
<keyword evidence="3" id="KW-1185">Reference proteome</keyword>
<organism evidence="2 3">
    <name type="scientific">Schwartzia succinivorans DSM 10502</name>
    <dbReference type="NCBI Taxonomy" id="1123243"/>
    <lineage>
        <taxon>Bacteria</taxon>
        <taxon>Bacillati</taxon>
        <taxon>Bacillota</taxon>
        <taxon>Negativicutes</taxon>
        <taxon>Selenomonadales</taxon>
        <taxon>Selenomonadaceae</taxon>
        <taxon>Schwartzia</taxon>
    </lineage>
</organism>